<feature type="region of interest" description="Disordered" evidence="1">
    <location>
        <begin position="1"/>
        <end position="38"/>
    </location>
</feature>
<sequence>MGAAVDSAVRGESVAPGKRQRDSDLSEGVESVPGDASARRSVLGSFAGRGGAGSSAVQDHSGRLSCLASVPGVLPGVLPEPVNDVN</sequence>
<feature type="non-terminal residue" evidence="2">
    <location>
        <position position="86"/>
    </location>
</feature>
<accession>A0ABN9YBB3</accession>
<comment type="caution">
    <text evidence="2">The sequence shown here is derived from an EMBL/GenBank/DDBJ whole genome shotgun (WGS) entry which is preliminary data.</text>
</comment>
<dbReference type="EMBL" id="CAUYUJ010022042">
    <property type="protein sequence ID" value="CAK0908589.1"/>
    <property type="molecule type" value="Genomic_DNA"/>
</dbReference>
<protein>
    <submittedName>
        <fullName evidence="2">Uncharacterized protein</fullName>
    </submittedName>
</protein>
<reference evidence="2" key="1">
    <citation type="submission" date="2023-10" db="EMBL/GenBank/DDBJ databases">
        <authorList>
            <person name="Chen Y."/>
            <person name="Shah S."/>
            <person name="Dougan E. K."/>
            <person name="Thang M."/>
            <person name="Chan C."/>
        </authorList>
    </citation>
    <scope>NUCLEOTIDE SEQUENCE [LARGE SCALE GENOMIC DNA]</scope>
</reference>
<evidence type="ECO:0000313" key="2">
    <source>
        <dbReference type="EMBL" id="CAK0908589.1"/>
    </source>
</evidence>
<keyword evidence="3" id="KW-1185">Reference proteome</keyword>
<name>A0ABN9YBB3_9DINO</name>
<dbReference type="Proteomes" id="UP001189429">
    <property type="component" value="Unassembled WGS sequence"/>
</dbReference>
<proteinExistence type="predicted"/>
<organism evidence="2 3">
    <name type="scientific">Prorocentrum cordatum</name>
    <dbReference type="NCBI Taxonomy" id="2364126"/>
    <lineage>
        <taxon>Eukaryota</taxon>
        <taxon>Sar</taxon>
        <taxon>Alveolata</taxon>
        <taxon>Dinophyceae</taxon>
        <taxon>Prorocentrales</taxon>
        <taxon>Prorocentraceae</taxon>
        <taxon>Prorocentrum</taxon>
    </lineage>
</organism>
<evidence type="ECO:0000313" key="3">
    <source>
        <dbReference type="Proteomes" id="UP001189429"/>
    </source>
</evidence>
<gene>
    <name evidence="2" type="ORF">PCOR1329_LOCUS83222</name>
</gene>
<evidence type="ECO:0000256" key="1">
    <source>
        <dbReference type="SAM" id="MobiDB-lite"/>
    </source>
</evidence>